<dbReference type="PANTHER" id="PTHR47005">
    <property type="entry name" value="HEAVY METAL TRANSPORT/DETOXIFICATION SUPERFAMILY PROTEIN"/>
    <property type="match status" value="1"/>
</dbReference>
<proteinExistence type="predicted"/>
<dbReference type="EnsemblPlants" id="EMT22996">
    <property type="protein sequence ID" value="EMT22996"/>
    <property type="gene ID" value="F775_52166"/>
</dbReference>
<dbReference type="AlphaFoldDB" id="M8CI99"/>
<evidence type="ECO:0000313" key="2">
    <source>
        <dbReference type="EnsemblPlants" id="EMT22996"/>
    </source>
</evidence>
<sequence>MPTIIIKVDLDCARCHRKIERVLDRIREKGEFVIDDIEYDEKNNKVIVKGPFDADKLSDKLCCKAQDHLKEIEIVEPPPPPPPEEPKKEVPAPPPPEPEVVVPPPPAVVEEPKCPEPAPEPPKEEPPKEEPPKEEPPKKEEPRAPTAQDRGGAVPVAVPLPVPGVAVGLLLLPRPRRLLLQGRAGAGPRARTPPPHVQHLPASTRRTRQPAGVPAVAAATTIVCEEDPPTPAPSCDRSGPLLRLRHHVIDRSISTSYSTPFPPPPSRCYAAAINPAVPYKHRTDTMINSSRTYTRATYTPTLYSLAVYFPCD</sequence>
<dbReference type="PANTHER" id="PTHR47005:SF9">
    <property type="entry name" value="CIRCUMSPOROZOITE PROTEIN"/>
    <property type="match status" value="1"/>
</dbReference>
<name>M8CI99_AEGTA</name>
<evidence type="ECO:0000256" key="1">
    <source>
        <dbReference type="SAM" id="MobiDB-lite"/>
    </source>
</evidence>
<feature type="region of interest" description="Disordered" evidence="1">
    <location>
        <begin position="185"/>
        <end position="212"/>
    </location>
</feature>
<feature type="compositionally biased region" description="Pro residues" evidence="1">
    <location>
        <begin position="91"/>
        <end position="107"/>
    </location>
</feature>
<dbReference type="Gene3D" id="3.30.70.100">
    <property type="match status" value="1"/>
</dbReference>
<protein>
    <recommendedName>
        <fullName evidence="3">HMA domain-containing protein</fullName>
    </recommendedName>
</protein>
<organism evidence="2">
    <name type="scientific">Aegilops tauschii</name>
    <name type="common">Tausch's goatgrass</name>
    <name type="synonym">Aegilops squarrosa</name>
    <dbReference type="NCBI Taxonomy" id="37682"/>
    <lineage>
        <taxon>Eukaryota</taxon>
        <taxon>Viridiplantae</taxon>
        <taxon>Streptophyta</taxon>
        <taxon>Embryophyta</taxon>
        <taxon>Tracheophyta</taxon>
        <taxon>Spermatophyta</taxon>
        <taxon>Magnoliopsida</taxon>
        <taxon>Liliopsida</taxon>
        <taxon>Poales</taxon>
        <taxon>Poaceae</taxon>
        <taxon>BOP clade</taxon>
        <taxon>Pooideae</taxon>
        <taxon>Triticodae</taxon>
        <taxon>Triticeae</taxon>
        <taxon>Triticinae</taxon>
        <taxon>Aegilops</taxon>
    </lineage>
</organism>
<evidence type="ECO:0008006" key="3">
    <source>
        <dbReference type="Google" id="ProtNLM"/>
    </source>
</evidence>
<feature type="compositionally biased region" description="Basic and acidic residues" evidence="1">
    <location>
        <begin position="121"/>
        <end position="143"/>
    </location>
</feature>
<feature type="region of interest" description="Disordered" evidence="1">
    <location>
        <begin position="73"/>
        <end position="155"/>
    </location>
</feature>
<accession>M8CI99</accession>
<reference evidence="2" key="1">
    <citation type="submission" date="2015-06" db="UniProtKB">
        <authorList>
            <consortium name="EnsemblPlants"/>
        </authorList>
    </citation>
    <scope>IDENTIFICATION</scope>
</reference>